<keyword evidence="4" id="KW-0378">Hydrolase</keyword>
<name>A0AAD4QDU3_9AGAM</name>
<dbReference type="GO" id="GO:0000328">
    <property type="term" value="C:fungal-type vacuole lumen"/>
    <property type="evidence" value="ECO:0007669"/>
    <property type="project" value="TreeGrafter"/>
</dbReference>
<evidence type="ECO:0000256" key="4">
    <source>
        <dbReference type="ARBA" id="ARBA00022801"/>
    </source>
</evidence>
<dbReference type="GO" id="GO:0051603">
    <property type="term" value="P:proteolysis involved in protein catabolic process"/>
    <property type="evidence" value="ECO:0007669"/>
    <property type="project" value="TreeGrafter"/>
</dbReference>
<dbReference type="PANTHER" id="PTHR45962:SF1">
    <property type="entry name" value="N-FATTY-ACYL-AMINO ACID SYNTHASE_HYDROLASE PM20D1"/>
    <property type="match status" value="1"/>
</dbReference>
<keyword evidence="7" id="KW-1185">Reference proteome</keyword>
<evidence type="ECO:0000256" key="5">
    <source>
        <dbReference type="ARBA" id="ARBA00022833"/>
    </source>
</evidence>
<gene>
    <name evidence="6" type="ORF">EDB92DRAFT_642381</name>
</gene>
<dbReference type="Proteomes" id="UP001201163">
    <property type="component" value="Unassembled WGS sequence"/>
</dbReference>
<evidence type="ECO:0000256" key="3">
    <source>
        <dbReference type="ARBA" id="ARBA00022723"/>
    </source>
</evidence>
<evidence type="ECO:0000256" key="1">
    <source>
        <dbReference type="ARBA" id="ARBA00006247"/>
    </source>
</evidence>
<evidence type="ECO:0000313" key="6">
    <source>
        <dbReference type="EMBL" id="KAH8991652.1"/>
    </source>
</evidence>
<dbReference type="AlphaFoldDB" id="A0AAD4QDU3"/>
<dbReference type="PANTHER" id="PTHR45962">
    <property type="entry name" value="N-FATTY-ACYL-AMINO ACID SYNTHASE/HYDROLASE PM20D1"/>
    <property type="match status" value="1"/>
</dbReference>
<protein>
    <submittedName>
        <fullName evidence="6">Uncharacterized protein</fullName>
    </submittedName>
</protein>
<dbReference type="InterPro" id="IPR047177">
    <property type="entry name" value="Pept_M20A"/>
</dbReference>
<evidence type="ECO:0000313" key="7">
    <source>
        <dbReference type="Proteomes" id="UP001201163"/>
    </source>
</evidence>
<dbReference type="GO" id="GO:0004180">
    <property type="term" value="F:carboxypeptidase activity"/>
    <property type="evidence" value="ECO:0007669"/>
    <property type="project" value="TreeGrafter"/>
</dbReference>
<dbReference type="GO" id="GO:0046872">
    <property type="term" value="F:metal ion binding"/>
    <property type="evidence" value="ECO:0007669"/>
    <property type="project" value="UniProtKB-KW"/>
</dbReference>
<keyword evidence="5" id="KW-0862">Zinc</keyword>
<reference evidence="6" key="1">
    <citation type="submission" date="2022-01" db="EMBL/GenBank/DDBJ databases">
        <title>Comparative genomics reveals a dynamic genome evolution in the ectomycorrhizal milk-cap (Lactarius) mushrooms.</title>
        <authorList>
            <consortium name="DOE Joint Genome Institute"/>
            <person name="Lebreton A."/>
            <person name="Tang N."/>
            <person name="Kuo A."/>
            <person name="LaButti K."/>
            <person name="Drula E."/>
            <person name="Barry K."/>
            <person name="Clum A."/>
            <person name="Lipzen A."/>
            <person name="Mousain D."/>
            <person name="Ng V."/>
            <person name="Wang R."/>
            <person name="Wang X."/>
            <person name="Dai Y."/>
            <person name="Henrissat B."/>
            <person name="Grigoriev I.V."/>
            <person name="Guerin-Laguette A."/>
            <person name="Yu F."/>
            <person name="Martin F.M."/>
        </authorList>
    </citation>
    <scope>NUCLEOTIDE SEQUENCE</scope>
    <source>
        <strain evidence="6">QP</strain>
    </source>
</reference>
<comment type="similarity">
    <text evidence="1">Belongs to the peptidase M20A family.</text>
</comment>
<proteinExistence type="inferred from homology"/>
<keyword evidence="2" id="KW-0645">Protease</keyword>
<dbReference type="EMBL" id="JAKELL010000025">
    <property type="protein sequence ID" value="KAH8991652.1"/>
    <property type="molecule type" value="Genomic_DNA"/>
</dbReference>
<comment type="caution">
    <text evidence="6">The sequence shown here is derived from an EMBL/GenBank/DDBJ whole genome shotgun (WGS) entry which is preliminary data.</text>
</comment>
<evidence type="ECO:0000256" key="2">
    <source>
        <dbReference type="ARBA" id="ARBA00022670"/>
    </source>
</evidence>
<sequence length="168" mass="18311">MLMVSATGGHTSVPPPHNSISILSCLVEFGANPIRPQLDRATPICSTVQCVRQHAKEFPAHLRALIKLSTHSDSALHKLEAELIKDQAYKSLIGTTQAIDLIQESDTLPEEAWAVVNHRIATQSSVSAVQQLDTDILKHLAKEFNQLHCHRLGHLGIWVGTSSSDTNG</sequence>
<organism evidence="6 7">
    <name type="scientific">Lactarius akahatsu</name>
    <dbReference type="NCBI Taxonomy" id="416441"/>
    <lineage>
        <taxon>Eukaryota</taxon>
        <taxon>Fungi</taxon>
        <taxon>Dikarya</taxon>
        <taxon>Basidiomycota</taxon>
        <taxon>Agaricomycotina</taxon>
        <taxon>Agaricomycetes</taxon>
        <taxon>Russulales</taxon>
        <taxon>Russulaceae</taxon>
        <taxon>Lactarius</taxon>
    </lineage>
</organism>
<keyword evidence="3" id="KW-0479">Metal-binding</keyword>
<accession>A0AAD4QDU3</accession>